<keyword evidence="6 10" id="KW-1133">Transmembrane helix</keyword>
<evidence type="ECO:0000256" key="7">
    <source>
        <dbReference type="ARBA" id="ARBA00023065"/>
    </source>
</evidence>
<evidence type="ECO:0000256" key="4">
    <source>
        <dbReference type="ARBA" id="ARBA00022475"/>
    </source>
</evidence>
<evidence type="ECO:0000256" key="9">
    <source>
        <dbReference type="ARBA" id="ARBA00031636"/>
    </source>
</evidence>
<keyword evidence="5 10" id="KW-0812">Transmembrane</keyword>
<evidence type="ECO:0000256" key="2">
    <source>
        <dbReference type="ARBA" id="ARBA00022448"/>
    </source>
</evidence>
<dbReference type="EMBL" id="CP012541">
    <property type="protein sequence ID" value="ALF46885.1"/>
    <property type="molecule type" value="Genomic_DNA"/>
</dbReference>
<dbReference type="AlphaFoldDB" id="A0A0M4SA42"/>
<keyword evidence="8 10" id="KW-0472">Membrane</keyword>
<evidence type="ECO:0000313" key="12">
    <source>
        <dbReference type="Proteomes" id="UP000066049"/>
    </source>
</evidence>
<dbReference type="InterPro" id="IPR048279">
    <property type="entry name" value="MdtK-like"/>
</dbReference>
<dbReference type="KEGG" id="ccoc:CCON33237_0163"/>
<protein>
    <recommendedName>
        <fullName evidence="9">Multidrug-efflux transporter</fullName>
    </recommendedName>
</protein>
<dbReference type="InterPro" id="IPR050222">
    <property type="entry name" value="MATE_MdtK"/>
</dbReference>
<feature type="transmembrane region" description="Helical" evidence="10">
    <location>
        <begin position="52"/>
        <end position="75"/>
    </location>
</feature>
<dbReference type="PANTHER" id="PTHR43298">
    <property type="entry name" value="MULTIDRUG RESISTANCE PROTEIN NORM-RELATED"/>
    <property type="match status" value="1"/>
</dbReference>
<dbReference type="Proteomes" id="UP000066049">
    <property type="component" value="Chromosome"/>
</dbReference>
<accession>A0A0M4SA42</accession>
<feature type="transmembrane region" description="Helical" evidence="10">
    <location>
        <begin position="380"/>
        <end position="405"/>
    </location>
</feature>
<dbReference type="NCBIfam" id="TIGR00797">
    <property type="entry name" value="matE"/>
    <property type="match status" value="1"/>
</dbReference>
<evidence type="ECO:0000256" key="5">
    <source>
        <dbReference type="ARBA" id="ARBA00022692"/>
    </source>
</evidence>
<evidence type="ECO:0000313" key="11">
    <source>
        <dbReference type="EMBL" id="ALF46885.1"/>
    </source>
</evidence>
<dbReference type="GO" id="GO:0005886">
    <property type="term" value="C:plasma membrane"/>
    <property type="evidence" value="ECO:0007669"/>
    <property type="project" value="UniProtKB-SubCell"/>
</dbReference>
<feature type="transmembrane region" description="Helical" evidence="10">
    <location>
        <begin position="344"/>
        <end position="368"/>
    </location>
</feature>
<feature type="transmembrane region" description="Helical" evidence="10">
    <location>
        <begin position="314"/>
        <end position="332"/>
    </location>
</feature>
<evidence type="ECO:0000256" key="8">
    <source>
        <dbReference type="ARBA" id="ARBA00023136"/>
    </source>
</evidence>
<feature type="transmembrane region" description="Helical" evidence="10">
    <location>
        <begin position="411"/>
        <end position="433"/>
    </location>
</feature>
<feature type="transmembrane region" description="Helical" evidence="10">
    <location>
        <begin position="242"/>
        <end position="263"/>
    </location>
</feature>
<sequence length="443" mass="49029">MDLLKDPLNKLIISLSLPAGTAMMFNTLYNVTGTFFAAKISTLAVAGMAMSFLLYLSIVGIGLGFGSALTALIGNSLGAGKIKMAKFYAANGVTFVLVFAIFMGFCGYFLAPNLLTFLGADHHYLKEALDYAGVIFLAAPFFLIIKSLNGVLVSLGDTKSYRDWLFYGLFINAFFCYFFAFILDLGVKGLALATASVQLLGMIYLFVKVKKAKMIEPRNLSYFVPNFSIWAKITKQALPACLNYLSMSLGSLVLLKFISYYGVNTVAGYGIALRIEQILVLPTIGMAAAVLSIVSRNYGAKNFKRAKQCYKISLLFLLIYCAFACVFIRFFGEDMIRIFDDTPAVLEIAGLYLGINSLAYVAYGTINVSGSTLQAIKRPVAIFLLNGFRQFVLQGSLFYVVVFYFGLEIKFIWLALFFSVYLTAICFVFWTLYQLRRATDVSF</sequence>
<evidence type="ECO:0000256" key="10">
    <source>
        <dbReference type="SAM" id="Phobius"/>
    </source>
</evidence>
<gene>
    <name evidence="11" type="ORF">CCON33237_0163</name>
</gene>
<reference evidence="12" key="1">
    <citation type="submission" date="2015-08" db="EMBL/GenBank/DDBJ databases">
        <title>Comparative genomics of the Campylobacter concisus group.</title>
        <authorList>
            <person name="Miller W.G."/>
            <person name="Yee E."/>
            <person name="Chapman M.H."/>
            <person name="Huynh S."/>
            <person name="Bono J.L."/>
            <person name="On S.L.W."/>
            <person name="St Leger J."/>
            <person name="Foster G."/>
            <person name="Parker C.T."/>
        </authorList>
    </citation>
    <scope>NUCLEOTIDE SEQUENCE [LARGE SCALE GENOMIC DNA]</scope>
    <source>
        <strain evidence="12">ATCC 33237</strain>
    </source>
</reference>
<dbReference type="GO" id="GO:0015297">
    <property type="term" value="F:antiporter activity"/>
    <property type="evidence" value="ECO:0007669"/>
    <property type="project" value="UniProtKB-KW"/>
</dbReference>
<dbReference type="PANTHER" id="PTHR43298:SF2">
    <property type="entry name" value="FMN_FAD EXPORTER YEEO-RELATED"/>
    <property type="match status" value="1"/>
</dbReference>
<dbReference type="PATRIC" id="fig|199.248.peg.187"/>
<keyword evidence="4" id="KW-1003">Cell membrane</keyword>
<evidence type="ECO:0000256" key="1">
    <source>
        <dbReference type="ARBA" id="ARBA00004651"/>
    </source>
</evidence>
<feature type="transmembrane region" description="Helical" evidence="10">
    <location>
        <begin position="189"/>
        <end position="207"/>
    </location>
</feature>
<dbReference type="GO" id="GO:0006811">
    <property type="term" value="P:monoatomic ion transport"/>
    <property type="evidence" value="ECO:0007669"/>
    <property type="project" value="UniProtKB-KW"/>
</dbReference>
<keyword evidence="2" id="KW-0813">Transport</keyword>
<keyword evidence="7" id="KW-0406">Ion transport</keyword>
<feature type="transmembrane region" description="Helical" evidence="10">
    <location>
        <begin position="12"/>
        <end position="32"/>
    </location>
</feature>
<feature type="transmembrane region" description="Helical" evidence="10">
    <location>
        <begin position="87"/>
        <end position="111"/>
    </location>
</feature>
<dbReference type="RefSeq" id="WP_054195990.1">
    <property type="nucleotide sequence ID" value="NZ_CABMKQ010000024.1"/>
</dbReference>
<evidence type="ECO:0000256" key="6">
    <source>
        <dbReference type="ARBA" id="ARBA00022989"/>
    </source>
</evidence>
<dbReference type="Pfam" id="PF01554">
    <property type="entry name" value="MatE"/>
    <property type="match status" value="2"/>
</dbReference>
<comment type="subcellular location">
    <subcellularLocation>
        <location evidence="1">Cell membrane</location>
        <topology evidence="1">Multi-pass membrane protein</topology>
    </subcellularLocation>
</comment>
<feature type="transmembrane region" description="Helical" evidence="10">
    <location>
        <begin position="131"/>
        <end position="152"/>
    </location>
</feature>
<proteinExistence type="predicted"/>
<feature type="transmembrane region" description="Helical" evidence="10">
    <location>
        <begin position="275"/>
        <end position="294"/>
    </location>
</feature>
<name>A0A0M4SA42_9BACT</name>
<dbReference type="GeneID" id="28661831"/>
<dbReference type="InterPro" id="IPR002528">
    <property type="entry name" value="MATE_fam"/>
</dbReference>
<dbReference type="GO" id="GO:0042910">
    <property type="term" value="F:xenobiotic transmembrane transporter activity"/>
    <property type="evidence" value="ECO:0007669"/>
    <property type="project" value="InterPro"/>
</dbReference>
<organism evidence="11 12">
    <name type="scientific">Campylobacter concisus</name>
    <dbReference type="NCBI Taxonomy" id="199"/>
    <lineage>
        <taxon>Bacteria</taxon>
        <taxon>Pseudomonadati</taxon>
        <taxon>Campylobacterota</taxon>
        <taxon>Epsilonproteobacteria</taxon>
        <taxon>Campylobacterales</taxon>
        <taxon>Campylobacteraceae</taxon>
        <taxon>Campylobacter</taxon>
    </lineage>
</organism>
<dbReference type="PIRSF" id="PIRSF006603">
    <property type="entry name" value="DinF"/>
    <property type="match status" value="1"/>
</dbReference>
<feature type="transmembrane region" description="Helical" evidence="10">
    <location>
        <begin position="164"/>
        <end position="183"/>
    </location>
</feature>
<keyword evidence="3" id="KW-0050">Antiport</keyword>
<evidence type="ECO:0000256" key="3">
    <source>
        <dbReference type="ARBA" id="ARBA00022449"/>
    </source>
</evidence>